<gene>
    <name evidence="1" type="ORF">PWJ79_09415</name>
</gene>
<name>A0AAQ3BXH1_EDWPI</name>
<dbReference type="GeneID" id="72528778"/>
<evidence type="ECO:0000313" key="1">
    <source>
        <dbReference type="EMBL" id="WDU89679.1"/>
    </source>
</evidence>
<reference evidence="1" key="1">
    <citation type="submission" date="2022-10" db="EMBL/GenBank/DDBJ databases">
        <title>Complete genome of Ep21-8.</title>
        <authorList>
            <person name="Kang Y.-R."/>
            <person name="Kim D.-H."/>
        </authorList>
    </citation>
    <scope>NUCLEOTIDE SEQUENCE</scope>
    <source>
        <strain evidence="1">Ep21-8</strain>
    </source>
</reference>
<dbReference type="Pfam" id="PF07395">
    <property type="entry name" value="Mig-14"/>
    <property type="match status" value="1"/>
</dbReference>
<evidence type="ECO:0000313" key="2">
    <source>
        <dbReference type="Proteomes" id="UP001223683"/>
    </source>
</evidence>
<accession>A0AAQ3BXH1</accession>
<sequence length="294" mass="33560">MLFKFSGWDECGIDEYMECCSKYGYNSESSPHYIKFMLHHGADLRFVAYRKKKLLGAACLDGKWLVNDFKNPNKSISSLPIPNSSIVLPFSSDVKCIAPFKTKCLSPLKKNIINSSFNLFTKRTAAFAKNVREDFSKKTVSTRRREIKKFIADGGYFVDVSQLSGEELFSIYENLFFMRRGAIIPEREINIDFFVKFKDDFIGEVLYLNDNPVGIQLLITSTSTLGFFVDFINIGYDMEIKAHSIGTILMWNNLEKATEKAHALALPLHFSFGFMSGKYKQRWCNPVGVGRTLI</sequence>
<organism evidence="1 2">
    <name type="scientific">Edwardsiella piscicida</name>
    <dbReference type="NCBI Taxonomy" id="1263550"/>
    <lineage>
        <taxon>Bacteria</taxon>
        <taxon>Pseudomonadati</taxon>
        <taxon>Pseudomonadota</taxon>
        <taxon>Gammaproteobacteria</taxon>
        <taxon>Enterobacterales</taxon>
        <taxon>Hafniaceae</taxon>
        <taxon>Edwardsiella</taxon>
    </lineage>
</organism>
<dbReference type="EMBL" id="CP118390">
    <property type="protein sequence ID" value="WDU89679.1"/>
    <property type="molecule type" value="Genomic_DNA"/>
</dbReference>
<dbReference type="Proteomes" id="UP001223683">
    <property type="component" value="Chromosome"/>
</dbReference>
<dbReference type="AlphaFoldDB" id="A0AAQ3BXH1"/>
<dbReference type="InterPro" id="IPR016181">
    <property type="entry name" value="Acyl_CoA_acyltransferase"/>
</dbReference>
<dbReference type="SUPFAM" id="SSF55729">
    <property type="entry name" value="Acyl-CoA N-acyltransferases (Nat)"/>
    <property type="match status" value="1"/>
</dbReference>
<dbReference type="RefSeq" id="WP_012848799.1">
    <property type="nucleotide sequence ID" value="NC_013508.1"/>
</dbReference>
<dbReference type="InterPro" id="IPR009977">
    <property type="entry name" value="Mig-14"/>
</dbReference>
<protein>
    <submittedName>
        <fullName evidence="1">Transcriptional regulator</fullName>
    </submittedName>
</protein>
<proteinExistence type="predicted"/>